<evidence type="ECO:0000256" key="2">
    <source>
        <dbReference type="SAM" id="Coils"/>
    </source>
</evidence>
<dbReference type="STRING" id="46731.A0A3M6TTN6"/>
<dbReference type="SMART" id="SM00386">
    <property type="entry name" value="HAT"/>
    <property type="match status" value="5"/>
</dbReference>
<dbReference type="SUPFAM" id="SSF48452">
    <property type="entry name" value="TPR-like"/>
    <property type="match status" value="1"/>
</dbReference>
<evidence type="ECO:0000259" key="4">
    <source>
        <dbReference type="PROSITE" id="PS50103"/>
    </source>
</evidence>
<dbReference type="PANTHER" id="PTHR21563:SF3">
    <property type="entry name" value="ZINC FINGER C3H1 DOMAIN-CONTAINING PROTEIN"/>
    <property type="match status" value="1"/>
</dbReference>
<feature type="region of interest" description="Disordered" evidence="3">
    <location>
        <begin position="69"/>
        <end position="116"/>
    </location>
</feature>
<dbReference type="Proteomes" id="UP000275408">
    <property type="component" value="Unassembled WGS sequence"/>
</dbReference>
<accession>A0A3M6TTN6</accession>
<feature type="domain" description="C3H1-type" evidence="4">
    <location>
        <begin position="1379"/>
        <end position="1405"/>
    </location>
</feature>
<keyword evidence="1" id="KW-0479">Metal-binding</keyword>
<gene>
    <name evidence="5" type="ORF">pdam_00002698</name>
</gene>
<dbReference type="InterPro" id="IPR003107">
    <property type="entry name" value="HAT"/>
</dbReference>
<keyword evidence="6" id="KW-1185">Reference proteome</keyword>
<feature type="region of interest" description="Disordered" evidence="3">
    <location>
        <begin position="1205"/>
        <end position="1230"/>
    </location>
</feature>
<feature type="compositionally biased region" description="Basic and acidic residues" evidence="3">
    <location>
        <begin position="548"/>
        <end position="559"/>
    </location>
</feature>
<dbReference type="InterPro" id="IPR011990">
    <property type="entry name" value="TPR-like_helical_dom_sf"/>
</dbReference>
<comment type="caution">
    <text evidence="5">The sequence shown here is derived from an EMBL/GenBank/DDBJ whole genome shotgun (WGS) entry which is preliminary data.</text>
</comment>
<dbReference type="InterPro" id="IPR000571">
    <property type="entry name" value="Znf_CCCH"/>
</dbReference>
<dbReference type="InterPro" id="IPR039278">
    <property type="entry name" value="Red1"/>
</dbReference>
<dbReference type="Gene3D" id="1.25.40.10">
    <property type="entry name" value="Tetratricopeptide repeat domain"/>
    <property type="match status" value="1"/>
</dbReference>
<dbReference type="PROSITE" id="PS50103">
    <property type="entry name" value="ZF_C3H1"/>
    <property type="match status" value="1"/>
</dbReference>
<feature type="compositionally biased region" description="Polar residues" evidence="3">
    <location>
        <begin position="741"/>
        <end position="771"/>
    </location>
</feature>
<name>A0A3M6TTN6_POCDA</name>
<feature type="compositionally biased region" description="Basic residues" evidence="3">
    <location>
        <begin position="424"/>
        <end position="436"/>
    </location>
</feature>
<dbReference type="PANTHER" id="PTHR21563">
    <property type="entry name" value="ZINC FINGER C3H1 DOMAIN-CONTAINING PROTEIN"/>
    <property type="match status" value="1"/>
</dbReference>
<keyword evidence="1" id="KW-0863">Zinc-finger</keyword>
<feature type="compositionally biased region" description="Basic and acidic residues" evidence="3">
    <location>
        <begin position="1167"/>
        <end position="1180"/>
    </location>
</feature>
<feature type="region of interest" description="Disordered" evidence="3">
    <location>
        <begin position="731"/>
        <end position="820"/>
    </location>
</feature>
<feature type="compositionally biased region" description="Basic and acidic residues" evidence="3">
    <location>
        <begin position="183"/>
        <end position="214"/>
    </location>
</feature>
<keyword evidence="1" id="KW-0862">Zinc</keyword>
<feature type="compositionally biased region" description="Polar residues" evidence="3">
    <location>
        <begin position="1125"/>
        <end position="1140"/>
    </location>
</feature>
<evidence type="ECO:0000256" key="1">
    <source>
        <dbReference type="PROSITE-ProRule" id="PRU00723"/>
    </source>
</evidence>
<feature type="region of interest" description="Disordered" evidence="3">
    <location>
        <begin position="179"/>
        <end position="252"/>
    </location>
</feature>
<feature type="compositionally biased region" description="Acidic residues" evidence="3">
    <location>
        <begin position="791"/>
        <end position="801"/>
    </location>
</feature>
<dbReference type="OrthoDB" id="1922977at2759"/>
<feature type="compositionally biased region" description="Acidic residues" evidence="3">
    <location>
        <begin position="564"/>
        <end position="579"/>
    </location>
</feature>
<dbReference type="GO" id="GO:0006396">
    <property type="term" value="P:RNA processing"/>
    <property type="evidence" value="ECO:0007669"/>
    <property type="project" value="InterPro"/>
</dbReference>
<feature type="region of interest" description="Disordered" evidence="3">
    <location>
        <begin position="1167"/>
        <end position="1186"/>
    </location>
</feature>
<organism evidence="5 6">
    <name type="scientific">Pocillopora damicornis</name>
    <name type="common">Cauliflower coral</name>
    <name type="synonym">Millepora damicornis</name>
    <dbReference type="NCBI Taxonomy" id="46731"/>
    <lineage>
        <taxon>Eukaryota</taxon>
        <taxon>Metazoa</taxon>
        <taxon>Cnidaria</taxon>
        <taxon>Anthozoa</taxon>
        <taxon>Hexacorallia</taxon>
        <taxon>Scleractinia</taxon>
        <taxon>Astrocoeniina</taxon>
        <taxon>Pocilloporidae</taxon>
        <taxon>Pocillopora</taxon>
    </lineage>
</organism>
<feature type="zinc finger region" description="C3H1-type" evidence="1">
    <location>
        <begin position="1379"/>
        <end position="1405"/>
    </location>
</feature>
<feature type="region of interest" description="Disordered" evidence="3">
    <location>
        <begin position="1"/>
        <end position="36"/>
    </location>
</feature>
<keyword evidence="2" id="KW-0175">Coiled coil</keyword>
<feature type="compositionally biased region" description="Basic and acidic residues" evidence="3">
    <location>
        <begin position="832"/>
        <end position="861"/>
    </location>
</feature>
<dbReference type="InterPro" id="IPR019607">
    <property type="entry name" value="Putative_zinc-finger_domain"/>
</dbReference>
<feature type="region of interest" description="Disordered" evidence="3">
    <location>
        <begin position="501"/>
        <end position="608"/>
    </location>
</feature>
<feature type="region of interest" description="Disordered" evidence="3">
    <location>
        <begin position="411"/>
        <end position="463"/>
    </location>
</feature>
<evidence type="ECO:0000313" key="5">
    <source>
        <dbReference type="EMBL" id="RMX44594.1"/>
    </source>
</evidence>
<feature type="compositionally biased region" description="Basic residues" evidence="3">
    <location>
        <begin position="521"/>
        <end position="538"/>
    </location>
</feature>
<feature type="coiled-coil region" evidence="2">
    <location>
        <begin position="965"/>
        <end position="992"/>
    </location>
</feature>
<feature type="compositionally biased region" description="Basic residues" evidence="3">
    <location>
        <begin position="92"/>
        <end position="104"/>
    </location>
</feature>
<feature type="compositionally biased region" description="Basic and acidic residues" evidence="3">
    <location>
        <begin position="779"/>
        <end position="790"/>
    </location>
</feature>
<dbReference type="GO" id="GO:0005634">
    <property type="term" value="C:nucleus"/>
    <property type="evidence" value="ECO:0007669"/>
    <property type="project" value="TreeGrafter"/>
</dbReference>
<evidence type="ECO:0000256" key="3">
    <source>
        <dbReference type="SAM" id="MobiDB-lite"/>
    </source>
</evidence>
<feature type="region of interest" description="Disordered" evidence="3">
    <location>
        <begin position="832"/>
        <end position="870"/>
    </location>
</feature>
<evidence type="ECO:0000313" key="6">
    <source>
        <dbReference type="Proteomes" id="UP000275408"/>
    </source>
</evidence>
<feature type="compositionally biased region" description="Polar residues" evidence="3">
    <location>
        <begin position="439"/>
        <end position="458"/>
    </location>
</feature>
<dbReference type="GO" id="GO:0008270">
    <property type="term" value="F:zinc ion binding"/>
    <property type="evidence" value="ECO:0007669"/>
    <property type="project" value="UniProtKB-KW"/>
</dbReference>
<protein>
    <recommendedName>
        <fullName evidence="4">C3H1-type domain-containing protein</fullName>
    </recommendedName>
</protein>
<feature type="region of interest" description="Disordered" evidence="3">
    <location>
        <begin position="686"/>
        <end position="713"/>
    </location>
</feature>
<feature type="region of interest" description="Disordered" evidence="3">
    <location>
        <begin position="1121"/>
        <end position="1145"/>
    </location>
</feature>
<sequence length="2234" mass="253345">MASEDRELELEDGEINDLEDGEIDEDVPSARESNNNDLYLLTHRHDQYSTREQYSSDNPFETKIRDFGFQQFNPPPDRWETRGGSFGSFRGRFSRQRGRGRGKVFRGNGREKTYPTRRGNMRRRSFSTTSRFFLTTPPYIAFLQRPNLPYPLSIERARPAYPDERLPSYTESEGARIITPLETRPRSQLEERRQIYLDTDRPRLPRPSPSERHVQRLPLMELDEKSQPFQREMSPSAPDAHQEQPRRVPSPFDEEFDDYRILLQRHRLIQQQLAALENQENSSAGEDNIIDDTFIDIPVEDTKSDLPIENENGHENFESRRQNTLYLPADMNLLHMGSGNEMDDMEGASEILDSEPTAEPAQPKPFLPFRIKPLYTSVPSIKELSQKDLEQRKVKVEDSIVMDNSRADDLETMSRTRESVPMSKIRKNRRKRKRKVFQGSVQNNVNSQKPRAAGSNQGPHVDPHNELEARLMSLAGSSVSVECNREDINKKQERRERLRQWQEKMNTDRFSDQRNQQGNKGRSKKKLTKSVKGRRRSSGVKLAGTEMGGDRDSPSKEGDPALFENDDYFEIPMDLESDSTDGPALPLIDEPAEDFPPPPPPLAGGESDDHEIQRRKLLMEFSCSDLMTTASLYADPGQSSLMMYPTGYIQNYGDWFAGSAPLMAAGHEDQHFQYQEILGKESHPLEVESTKELPQIDSRDVSSQDNSDEDDEVALREQLLKSLAVKRKAKIDAGKGEESVKNGSGSKSQSPKASKITTNAVKQVKQQQDSRQVAFVAPPKHDPVVIKLGEDSDSDESDASDTESVKKSVPNKKKSVGGGLFGGLEMMIKEARKSAEASKVKATEKSHAGEGTQKGKTDHVSPEPTTPDAMAHMPEQMKTEYKRLKEQLALHESKTRQPLTTVNQEKEAMSLPVTPENEERNEIKEDDSHLKELHSYVTGCEENLAKHKKVIQKEKVTLNKLLSELLQRKHSLAAQEENVRKLQKELEAAQKVSLANKIFMNKLRSRTKLVKDRLGKRQLASSSFEEELLRAKSIISAVKRKMPMAGEAGSGRNSPQVELLGNVSNENQKFTISPAAAWEIKNSLEAKLEKLSTFTKQEITMKRKLDVSESSSEGILAKKAKQVLKTPQGSPANSATNTPKKSPVAERIAQEKARLKKLEHELSEKLKQFGREREGDRDSALKASGEVLQSITDSSDAKAIEIKEKKPKAGTSCDNTSHHESQGQGFDSRGANGQFLPEATPFIDGKTPTTFALDITNQQLEHVRKLQAEKEKIGPQFPACTLNIPLTADKRSSHCVCLPFGYELKSLVSEQDNLTKGEERSTELAAGEIRRRNDYEVAPLPFGKYRSKLLHFKSYRLSPYFRLKDELSLTSLTFSNKLDPTWPLCNFDLQGKCNDDDCKFQHFVKCKMSQEEILQDLAAYNPNLTADFKDVKEMQENVESFTKAFAKQYQDKMSWDEICILLVNDVRKSRKENGPFNICLQPRTWKLQKTDKKKIEYEDEAVVSDIGKGINFTNRDKVHGVASKNSKSVGHQLRVSGEESQEIRYFSEEYDNIESLETSLENSPGDVALWLKLARLKLHQSNSTAEGEEEDTYNNNVMQALSTLSRGLEENNQSEELWLEYLELYSSQSSREELNEICDQAVEFSPTYSVWWKYLEYSRTYIDKRNVCIRLISFLTLNPIYPVELRSHFILETLLYLVQLELYSGHYASAVLVFKSALTKKTHDHGDVPELSSFLLASDYCCAWLGYIHVVEFHRLPSPWFDPSRGEPSKMVTKENFVFPWKPSQQSRAPGKKLRVLFQDALKACGEVAKPPVDKFAICLPLYKNLIALERAYGRVDSAREICRHLLKDHPTSVMLWQCLAALEDSPEKGGHAEQVCIEALEKCGASAELSYSAARFYLQQNEVQKAVSVLIKSVRNKFAAKKESQGCEVQSLAAVSAEDQAGDPVALYRRLLSLPLPYDYKCPPLLPGVDPQSLGREKVFLWLSYCLLLEIAPPPNTSWGNLTPEAAFETAVHSPLPRHDVQVLWTEYLFYQRSKALHDRHSMDELVNRCLMSVSTSSSLPHSSSAVWRDYRFHNQIISLSLSCHPQSSWSSVFQNYLRIFPGNVMLALRACQHEVESKNYDQAKRISASFLSSNPYSISMWKVYHSHLTVPVPFPLSYKGIVIRSRLCFLGAQDVPSGRRNFTICRNYLERCKFLMFELARGGDGSAVQEILAKSRQIGVKVEEFLNTLLGK</sequence>
<dbReference type="EMBL" id="RCHS01002970">
    <property type="protein sequence ID" value="RMX44594.1"/>
    <property type="molecule type" value="Genomic_DNA"/>
</dbReference>
<reference evidence="5 6" key="1">
    <citation type="journal article" date="2018" name="Sci. Rep.">
        <title>Comparative analysis of the Pocillopora damicornis genome highlights role of immune system in coral evolution.</title>
        <authorList>
            <person name="Cunning R."/>
            <person name="Bay R.A."/>
            <person name="Gillette P."/>
            <person name="Baker A.C."/>
            <person name="Traylor-Knowles N."/>
        </authorList>
    </citation>
    <scope>NUCLEOTIDE SEQUENCE [LARGE SCALE GENOMIC DNA]</scope>
    <source>
        <strain evidence="5">RSMAS</strain>
        <tissue evidence="5">Whole animal</tissue>
    </source>
</reference>
<feature type="compositionally biased region" description="Basic and acidic residues" evidence="3">
    <location>
        <begin position="501"/>
        <end position="512"/>
    </location>
</feature>
<feature type="compositionally biased region" description="Acidic residues" evidence="3">
    <location>
        <begin position="1"/>
        <end position="27"/>
    </location>
</feature>
<feature type="compositionally biased region" description="Basic and acidic residues" evidence="3">
    <location>
        <begin position="731"/>
        <end position="740"/>
    </location>
</feature>
<dbReference type="Pfam" id="PF10650">
    <property type="entry name" value="zf-C3H1"/>
    <property type="match status" value="1"/>
</dbReference>
<dbReference type="GO" id="GO:0000178">
    <property type="term" value="C:exosome (RNase complex)"/>
    <property type="evidence" value="ECO:0007669"/>
    <property type="project" value="TreeGrafter"/>
</dbReference>
<proteinExistence type="predicted"/>